<keyword evidence="1" id="KW-1133">Transmembrane helix</keyword>
<organism evidence="2 3">
    <name type="scientific">Paramecium primaurelia</name>
    <dbReference type="NCBI Taxonomy" id="5886"/>
    <lineage>
        <taxon>Eukaryota</taxon>
        <taxon>Sar</taxon>
        <taxon>Alveolata</taxon>
        <taxon>Ciliophora</taxon>
        <taxon>Intramacronucleata</taxon>
        <taxon>Oligohymenophorea</taxon>
        <taxon>Peniculida</taxon>
        <taxon>Parameciidae</taxon>
        <taxon>Paramecium</taxon>
    </lineage>
</organism>
<accession>A0A8S1M010</accession>
<name>A0A8S1M010_PARPR</name>
<dbReference type="OMA" id="QLEIFCS"/>
<dbReference type="AlphaFoldDB" id="A0A8S1M010"/>
<comment type="caution">
    <text evidence="2">The sequence shown here is derived from an EMBL/GenBank/DDBJ whole genome shotgun (WGS) entry which is preliminary data.</text>
</comment>
<protein>
    <recommendedName>
        <fullName evidence="4">Transmembrane protein</fullName>
    </recommendedName>
</protein>
<evidence type="ECO:0000313" key="3">
    <source>
        <dbReference type="Proteomes" id="UP000688137"/>
    </source>
</evidence>
<dbReference type="Proteomes" id="UP000688137">
    <property type="component" value="Unassembled WGS sequence"/>
</dbReference>
<keyword evidence="1" id="KW-0472">Membrane</keyword>
<evidence type="ECO:0000256" key="1">
    <source>
        <dbReference type="SAM" id="Phobius"/>
    </source>
</evidence>
<dbReference type="EMBL" id="CAJJDM010000050">
    <property type="protein sequence ID" value="CAD8072859.1"/>
    <property type="molecule type" value="Genomic_DNA"/>
</dbReference>
<proteinExistence type="predicted"/>
<evidence type="ECO:0000313" key="2">
    <source>
        <dbReference type="EMBL" id="CAD8072859.1"/>
    </source>
</evidence>
<keyword evidence="1" id="KW-0812">Transmembrane</keyword>
<keyword evidence="3" id="KW-1185">Reference proteome</keyword>
<gene>
    <name evidence="2" type="ORF">PPRIM_AZ9-3.1.T0500084</name>
</gene>
<sequence>MNILRNDLHQSNILYSFKILGITYVSIGLIRLLLKTKLKKQPILQLPQLEIFCSLSLSAFTLGRLNSKEMKEYDKLQLRQIQKQNQLERYKQSFRDYKENVQLWTNSQFWH</sequence>
<reference evidence="2" key="1">
    <citation type="submission" date="2021-01" db="EMBL/GenBank/DDBJ databases">
        <authorList>
            <consortium name="Genoscope - CEA"/>
            <person name="William W."/>
        </authorList>
    </citation>
    <scope>NUCLEOTIDE SEQUENCE</scope>
</reference>
<evidence type="ECO:0008006" key="4">
    <source>
        <dbReference type="Google" id="ProtNLM"/>
    </source>
</evidence>
<feature type="transmembrane region" description="Helical" evidence="1">
    <location>
        <begin position="12"/>
        <end position="34"/>
    </location>
</feature>